<dbReference type="EMBL" id="CP064789">
    <property type="protein sequence ID" value="QSG12801.1"/>
    <property type="molecule type" value="Genomic_DNA"/>
</dbReference>
<dbReference type="SUPFAM" id="SSF160148">
    <property type="entry name" value="CPE0013-like"/>
    <property type="match status" value="1"/>
</dbReference>
<keyword evidence="3" id="KW-1185">Reference proteome</keyword>
<accession>A0A897NKH7</accession>
<dbReference type="Proteomes" id="UP000663305">
    <property type="component" value="Chromosome"/>
</dbReference>
<proteinExistence type="predicted"/>
<dbReference type="Gene3D" id="3.10.530.10">
    <property type="entry name" value="CPE0013-like"/>
    <property type="match status" value="1"/>
</dbReference>
<dbReference type="Pfam" id="PF07892">
    <property type="entry name" value="DUF1667"/>
    <property type="match status" value="1"/>
</dbReference>
<dbReference type="InterPro" id="IPR012460">
    <property type="entry name" value="DUF1667"/>
</dbReference>
<dbReference type="SUPFAM" id="SSF53706">
    <property type="entry name" value="Formate dehydrogenase/DMSO reductase, domains 1-3"/>
    <property type="match status" value="1"/>
</dbReference>
<evidence type="ECO:0000313" key="2">
    <source>
        <dbReference type="EMBL" id="QSG12801.1"/>
    </source>
</evidence>
<dbReference type="AlphaFoldDB" id="A0A897N5F9"/>
<dbReference type="PANTHER" id="PTHR39450:SF1">
    <property type="entry name" value="DUF1667 DOMAIN-CONTAINING PROTEIN"/>
    <property type="match status" value="1"/>
</dbReference>
<reference evidence="1 3" key="1">
    <citation type="submission" date="2020-11" db="EMBL/GenBank/DDBJ databases">
        <title>Carbohydrate-dependent, anaerobic sulfur respiration: A novel catabolism in halophilic archaea.</title>
        <authorList>
            <person name="Sorokin D.Y."/>
            <person name="Messina E."/>
            <person name="Smedile F."/>
            <person name="La Cono V."/>
            <person name="Hallsworth J.E."/>
            <person name="Yakimov M.M."/>
        </authorList>
    </citation>
    <scope>NUCLEOTIDE SEQUENCE [LARGE SCALE GENOMIC DNA]</scope>
    <source>
        <strain evidence="2">HSR-Bgl</strain>
        <strain evidence="1 3">HSR12-2</strain>
    </source>
</reference>
<protein>
    <recommendedName>
        <fullName evidence="4">DUF1667 domain-containing protein</fullName>
    </recommendedName>
</protein>
<dbReference type="Proteomes" id="UP000662973">
    <property type="component" value="Chromosome"/>
</dbReference>
<dbReference type="GeneID" id="68861920"/>
<gene>
    <name evidence="2" type="ORF">HSBGL_2396</name>
    <name evidence="1" type="ORF">HSR122_0666</name>
</gene>
<dbReference type="EMBL" id="CP064788">
    <property type="protein sequence ID" value="QSG08072.1"/>
    <property type="molecule type" value="Genomic_DNA"/>
</dbReference>
<dbReference type="Gene3D" id="2.20.25.90">
    <property type="entry name" value="ADC-like domains"/>
    <property type="match status" value="1"/>
</dbReference>
<dbReference type="KEGG" id="hds:HSR122_0666"/>
<sequence length="130" mass="13864">MTETITITCIRCPVGCDIDLEVEDGEILSMEGAGCIQGEDYAREEYRNPTRVLPTTVRVKGGVLPYVPVKTAEPIPKGELEAAVEELATVEVEAPIELGDVIVEDIRGTGVAIVATRDLPAAEEEPVAAD</sequence>
<evidence type="ECO:0008006" key="4">
    <source>
        <dbReference type="Google" id="ProtNLM"/>
    </source>
</evidence>
<organism evidence="1 3">
    <name type="scientific">Halapricum desulfuricans</name>
    <dbReference type="NCBI Taxonomy" id="2841257"/>
    <lineage>
        <taxon>Archaea</taxon>
        <taxon>Methanobacteriati</taxon>
        <taxon>Methanobacteriota</taxon>
        <taxon>Stenosarchaea group</taxon>
        <taxon>Halobacteria</taxon>
        <taxon>Halobacteriales</taxon>
        <taxon>Haloarculaceae</taxon>
        <taxon>Halapricum</taxon>
    </lineage>
</organism>
<name>A0A897N5F9_9EURY</name>
<dbReference type="InterPro" id="IPR036593">
    <property type="entry name" value="CPE0013-like_sf"/>
</dbReference>
<evidence type="ECO:0000313" key="3">
    <source>
        <dbReference type="Proteomes" id="UP000662973"/>
    </source>
</evidence>
<accession>A0A897N5F9</accession>
<dbReference type="PANTHER" id="PTHR39450">
    <property type="entry name" value="MOLYBDOPTERIN OXIDOREDUCTASE, 4FE-4S CLUSTER-BINDING SUBUNIT"/>
    <property type="match status" value="1"/>
</dbReference>
<dbReference type="RefSeq" id="WP_229111234.1">
    <property type="nucleotide sequence ID" value="NZ_CP064788.1"/>
</dbReference>
<evidence type="ECO:0000313" key="1">
    <source>
        <dbReference type="EMBL" id="QSG08072.1"/>
    </source>
</evidence>